<protein>
    <recommendedName>
        <fullName evidence="2">CN hydrolase domain-containing protein</fullName>
    </recommendedName>
</protein>
<dbReference type="SUPFAM" id="SSF56317">
    <property type="entry name" value="Carbon-nitrogen hydrolase"/>
    <property type="match status" value="1"/>
</dbReference>
<accession>A0A3D8RLV3</accession>
<dbReference type="Proteomes" id="UP000256645">
    <property type="component" value="Unassembled WGS sequence"/>
</dbReference>
<dbReference type="InterPro" id="IPR050345">
    <property type="entry name" value="Aliph_Amidase/BUP"/>
</dbReference>
<dbReference type="InterPro" id="IPR003010">
    <property type="entry name" value="C-N_Hydrolase"/>
</dbReference>
<dbReference type="PANTHER" id="PTHR43674">
    <property type="entry name" value="NITRILASE C965.09-RELATED"/>
    <property type="match status" value="1"/>
</dbReference>
<feature type="domain" description="CN hydrolase" evidence="2">
    <location>
        <begin position="5"/>
        <end position="248"/>
    </location>
</feature>
<dbReference type="CDD" id="cd07197">
    <property type="entry name" value="nitrilase"/>
    <property type="match status" value="1"/>
</dbReference>
<name>A0A3D8RLV3_9HELO</name>
<dbReference type="Gene3D" id="3.60.110.10">
    <property type="entry name" value="Carbon-nitrogen hydrolase"/>
    <property type="match status" value="1"/>
</dbReference>
<gene>
    <name evidence="3" type="ORF">BP6252_06214</name>
</gene>
<dbReference type="STRING" id="1849047.A0A3D8RLV3"/>
<dbReference type="PANTHER" id="PTHR43674:SF16">
    <property type="entry name" value="CARBON-NITROGEN FAMILY, PUTATIVE (AFU_ORTHOLOGUE AFUA_5G02350)-RELATED"/>
    <property type="match status" value="1"/>
</dbReference>
<evidence type="ECO:0000313" key="4">
    <source>
        <dbReference type="Proteomes" id="UP000256645"/>
    </source>
</evidence>
<dbReference type="AlphaFoldDB" id="A0A3D8RLV3"/>
<dbReference type="OrthoDB" id="412018at2759"/>
<sequence length="278" mass="30734">MAPVHKIAVIQLQPEPLAVEANHARAIQFIRDAAAQGCDLAVLPEYHLTHWVPEDPGFIPACADYQKYVEAYRRLAQELQINIVPGTIVEKHGAQLLNVAYFISSEGEVLGSYQKKNLWHPERPHLTSSLHEPHEAISTPLGKVGLLICWDLAFPEAFRALIASGAQIIIIPTFWGLGDCNAEGLAYNPLSEEVFLDSTLTARCFENTCAVVFANGGDAGLSQVAVPFKGALGKLQRQEGMSIVELDMRIIEVAEANYKVREDMGREGWHYEYSLKKA</sequence>
<evidence type="ECO:0000259" key="2">
    <source>
        <dbReference type="PROSITE" id="PS50263"/>
    </source>
</evidence>
<dbReference type="EMBL" id="PDLM01000006">
    <property type="protein sequence ID" value="RDW75072.1"/>
    <property type="molecule type" value="Genomic_DNA"/>
</dbReference>
<evidence type="ECO:0000313" key="3">
    <source>
        <dbReference type="EMBL" id="RDW75072.1"/>
    </source>
</evidence>
<reference evidence="3 4" key="1">
    <citation type="journal article" date="2018" name="IMA Fungus">
        <title>IMA Genome-F 9: Draft genome sequence of Annulohypoxylon stygium, Aspergillus mulundensis, Berkeleyomyces basicola (syn. Thielaviopsis basicola), Ceratocystis smalleyi, two Cercospora beticola strains, Coleophoma cylindrospora, Fusarium fracticaudum, Phialophora cf. hyalina, and Morchella septimelata.</title>
        <authorList>
            <person name="Wingfield B.D."/>
            <person name="Bills G.F."/>
            <person name="Dong Y."/>
            <person name="Huang W."/>
            <person name="Nel W.J."/>
            <person name="Swalarsk-Parry B.S."/>
            <person name="Vaghefi N."/>
            <person name="Wilken P.M."/>
            <person name="An Z."/>
            <person name="de Beer Z.W."/>
            <person name="De Vos L."/>
            <person name="Chen L."/>
            <person name="Duong T.A."/>
            <person name="Gao Y."/>
            <person name="Hammerbacher A."/>
            <person name="Kikkert J.R."/>
            <person name="Li Y."/>
            <person name="Li H."/>
            <person name="Li K."/>
            <person name="Li Q."/>
            <person name="Liu X."/>
            <person name="Ma X."/>
            <person name="Naidoo K."/>
            <person name="Pethybridge S.J."/>
            <person name="Sun J."/>
            <person name="Steenkamp E.T."/>
            <person name="van der Nest M.A."/>
            <person name="van Wyk S."/>
            <person name="Wingfield M.J."/>
            <person name="Xiong C."/>
            <person name="Yue Q."/>
            <person name="Zhang X."/>
        </authorList>
    </citation>
    <scope>NUCLEOTIDE SEQUENCE [LARGE SCALE GENOMIC DNA]</scope>
    <source>
        <strain evidence="3 4">BP6252</strain>
    </source>
</reference>
<organism evidence="3 4">
    <name type="scientific">Coleophoma cylindrospora</name>
    <dbReference type="NCBI Taxonomy" id="1849047"/>
    <lineage>
        <taxon>Eukaryota</taxon>
        <taxon>Fungi</taxon>
        <taxon>Dikarya</taxon>
        <taxon>Ascomycota</taxon>
        <taxon>Pezizomycotina</taxon>
        <taxon>Leotiomycetes</taxon>
        <taxon>Helotiales</taxon>
        <taxon>Dermateaceae</taxon>
        <taxon>Coleophoma</taxon>
    </lineage>
</organism>
<keyword evidence="4" id="KW-1185">Reference proteome</keyword>
<dbReference type="GO" id="GO:0016811">
    <property type="term" value="F:hydrolase activity, acting on carbon-nitrogen (but not peptide) bonds, in linear amides"/>
    <property type="evidence" value="ECO:0007669"/>
    <property type="project" value="TreeGrafter"/>
</dbReference>
<comment type="caution">
    <text evidence="3">The sequence shown here is derived from an EMBL/GenBank/DDBJ whole genome shotgun (WGS) entry which is preliminary data.</text>
</comment>
<keyword evidence="1" id="KW-0378">Hydrolase</keyword>
<proteinExistence type="predicted"/>
<evidence type="ECO:0000256" key="1">
    <source>
        <dbReference type="ARBA" id="ARBA00022801"/>
    </source>
</evidence>
<dbReference type="PROSITE" id="PS50263">
    <property type="entry name" value="CN_HYDROLASE"/>
    <property type="match status" value="1"/>
</dbReference>
<dbReference type="InterPro" id="IPR036526">
    <property type="entry name" value="C-N_Hydrolase_sf"/>
</dbReference>
<dbReference type="Pfam" id="PF00795">
    <property type="entry name" value="CN_hydrolase"/>
    <property type="match status" value="1"/>
</dbReference>